<dbReference type="Pfam" id="PF04616">
    <property type="entry name" value="Glyco_hydro_43"/>
    <property type="match status" value="1"/>
</dbReference>
<keyword evidence="4 7" id="KW-0326">Glycosidase</keyword>
<gene>
    <name evidence="9" type="ORF">K8V11_12455</name>
</gene>
<feature type="active site" description="Proton donor" evidence="5">
    <location>
        <position position="207"/>
    </location>
</feature>
<dbReference type="PANTHER" id="PTHR43301:SF3">
    <property type="entry name" value="ARABINAN ENDO-1,5-ALPHA-L-ARABINOSIDASE A-RELATED"/>
    <property type="match status" value="1"/>
</dbReference>
<dbReference type="EMBL" id="DYXM01000239">
    <property type="protein sequence ID" value="HJE91808.1"/>
    <property type="molecule type" value="Genomic_DNA"/>
</dbReference>
<keyword evidence="8" id="KW-0732">Signal</keyword>
<proteinExistence type="inferred from homology"/>
<dbReference type="Proteomes" id="UP000776650">
    <property type="component" value="Unassembled WGS sequence"/>
</dbReference>
<evidence type="ECO:0000313" key="10">
    <source>
        <dbReference type="Proteomes" id="UP000776650"/>
    </source>
</evidence>
<dbReference type="GO" id="GO:0004553">
    <property type="term" value="F:hydrolase activity, hydrolyzing O-glycosyl compounds"/>
    <property type="evidence" value="ECO:0007669"/>
    <property type="project" value="InterPro"/>
</dbReference>
<comment type="caution">
    <text evidence="9">The sequence shown here is derived from an EMBL/GenBank/DDBJ whole genome shotgun (WGS) entry which is preliminary data.</text>
</comment>
<feature type="chain" id="PRO_5039021243" evidence="8">
    <location>
        <begin position="30"/>
        <end position="491"/>
    </location>
</feature>
<evidence type="ECO:0000256" key="3">
    <source>
        <dbReference type="ARBA" id="ARBA00022801"/>
    </source>
</evidence>
<evidence type="ECO:0000256" key="5">
    <source>
        <dbReference type="PIRSR" id="PIRSR606710-1"/>
    </source>
</evidence>
<evidence type="ECO:0000256" key="6">
    <source>
        <dbReference type="PIRSR" id="PIRSR606710-2"/>
    </source>
</evidence>
<dbReference type="PANTHER" id="PTHR43301">
    <property type="entry name" value="ARABINAN ENDO-1,5-ALPHA-L-ARABINOSIDASE"/>
    <property type="match status" value="1"/>
</dbReference>
<reference evidence="9" key="1">
    <citation type="journal article" date="2021" name="PeerJ">
        <title>Extensive microbial diversity within the chicken gut microbiome revealed by metagenomics and culture.</title>
        <authorList>
            <person name="Gilroy R."/>
            <person name="Ravi A."/>
            <person name="Getino M."/>
            <person name="Pursley I."/>
            <person name="Horton D.L."/>
            <person name="Alikhan N.F."/>
            <person name="Baker D."/>
            <person name="Gharbi K."/>
            <person name="Hall N."/>
            <person name="Watson M."/>
            <person name="Adriaenssens E.M."/>
            <person name="Foster-Nyarko E."/>
            <person name="Jarju S."/>
            <person name="Secka A."/>
            <person name="Antonio M."/>
            <person name="Oren A."/>
            <person name="Chaudhuri R.R."/>
            <person name="La Ragione R."/>
            <person name="Hildebrand F."/>
            <person name="Pallen M.J."/>
        </authorList>
    </citation>
    <scope>NUCLEOTIDE SEQUENCE</scope>
    <source>
        <strain evidence="9">ChiGjej1B1-18357</strain>
    </source>
</reference>
<dbReference type="CDD" id="cd18616">
    <property type="entry name" value="GH43_ABN-like"/>
    <property type="match status" value="1"/>
</dbReference>
<organism evidence="9 10">
    <name type="scientific">Dietzia timorensis</name>
    <dbReference type="NCBI Taxonomy" id="499555"/>
    <lineage>
        <taxon>Bacteria</taxon>
        <taxon>Bacillati</taxon>
        <taxon>Actinomycetota</taxon>
        <taxon>Actinomycetes</taxon>
        <taxon>Mycobacteriales</taxon>
        <taxon>Dietziaceae</taxon>
        <taxon>Dietzia</taxon>
    </lineage>
</organism>
<dbReference type="AlphaFoldDB" id="A0A921F7F1"/>
<feature type="signal peptide" evidence="8">
    <location>
        <begin position="1"/>
        <end position="29"/>
    </location>
</feature>
<name>A0A921F7F1_9ACTN</name>
<sequence>MLNLSRRSRTVKTVFVVLASVALALPATAAALPNPATSSVAPDPSVLRAPDGSFHVYASSDNWDDGAGYRMMPHFRSFDLVEWQYVGDAFDQAPAWAPEGSFTWAPDVHVIDGEYRMYYTTGGATPCIGMATAPSIDGPWTDLGHAIVCMGDGYDPALDPMDPFVDFSGDAPVMYMGNFEGVHAVEMNAEGTALTGDAVEVAGEGFESPLLVQRNGMTHIFLSSGNCCTGEASQYHVVAGRGEGPLGPFVDREGRDLRDGGGDTVLEGNAQWVGPGHPDVVTDDAGQDWMLYHAAPRGAATLPNGIQRRQLLVDRLDWVDGWPRIADGSPTTNRPADPEVSLPVRLDRRGDLQLTRMEGDRVIDVPATLASTGDAFGGLVWATLTGPDKQPVRVPIRTADADVAEQAVGVEAGQSLAPDYSLVLPEGLAPGQYELALHIGGQAGVAQEAAVYGVRIDERGIPVPDPLGSLPVGSNFLDIGSLSSAAGSLGG</sequence>
<protein>
    <submittedName>
        <fullName evidence="9">Family 43 glycosylhydrolase</fullName>
    </submittedName>
</protein>
<evidence type="ECO:0000256" key="7">
    <source>
        <dbReference type="RuleBase" id="RU361187"/>
    </source>
</evidence>
<dbReference type="GO" id="GO:0005975">
    <property type="term" value="P:carbohydrate metabolic process"/>
    <property type="evidence" value="ECO:0007669"/>
    <property type="project" value="InterPro"/>
</dbReference>
<evidence type="ECO:0000256" key="8">
    <source>
        <dbReference type="SAM" id="SignalP"/>
    </source>
</evidence>
<reference evidence="9" key="2">
    <citation type="submission" date="2021-09" db="EMBL/GenBank/DDBJ databases">
        <authorList>
            <person name="Gilroy R."/>
        </authorList>
    </citation>
    <scope>NUCLEOTIDE SEQUENCE</scope>
    <source>
        <strain evidence="9">ChiGjej1B1-18357</strain>
    </source>
</reference>
<evidence type="ECO:0000313" key="9">
    <source>
        <dbReference type="EMBL" id="HJE91808.1"/>
    </source>
</evidence>
<dbReference type="SUPFAM" id="SSF75005">
    <property type="entry name" value="Arabinanase/levansucrase/invertase"/>
    <property type="match status" value="1"/>
</dbReference>
<feature type="site" description="Important for catalytic activity, responsible for pKa modulation of the active site Glu and correct orientation of both the proton donor and substrate" evidence="6">
    <location>
        <position position="159"/>
    </location>
</feature>
<dbReference type="InterPro" id="IPR050727">
    <property type="entry name" value="GH43_arabinanases"/>
</dbReference>
<evidence type="ECO:0000256" key="1">
    <source>
        <dbReference type="ARBA" id="ARBA00004834"/>
    </source>
</evidence>
<evidence type="ECO:0000256" key="2">
    <source>
        <dbReference type="ARBA" id="ARBA00009865"/>
    </source>
</evidence>
<dbReference type="InterPro" id="IPR006710">
    <property type="entry name" value="Glyco_hydro_43"/>
</dbReference>
<dbReference type="RefSeq" id="WP_303914788.1">
    <property type="nucleotide sequence ID" value="NZ_DYXM01000239.1"/>
</dbReference>
<comment type="pathway">
    <text evidence="1">Glycan metabolism; L-arabinan degradation.</text>
</comment>
<dbReference type="InterPro" id="IPR023296">
    <property type="entry name" value="Glyco_hydro_beta-prop_sf"/>
</dbReference>
<dbReference type="Gene3D" id="2.115.10.20">
    <property type="entry name" value="Glycosyl hydrolase domain, family 43"/>
    <property type="match status" value="1"/>
</dbReference>
<keyword evidence="3 7" id="KW-0378">Hydrolase</keyword>
<comment type="similarity">
    <text evidence="2 7">Belongs to the glycosyl hydrolase 43 family.</text>
</comment>
<feature type="active site" description="Proton acceptor" evidence="5">
    <location>
        <position position="43"/>
    </location>
</feature>
<evidence type="ECO:0000256" key="4">
    <source>
        <dbReference type="ARBA" id="ARBA00023295"/>
    </source>
</evidence>
<accession>A0A921F7F1</accession>